<dbReference type="CDD" id="cd03416">
    <property type="entry name" value="CbiX_SirB_N"/>
    <property type="match status" value="1"/>
</dbReference>
<feature type="compositionally biased region" description="Polar residues" evidence="3">
    <location>
        <begin position="148"/>
        <end position="169"/>
    </location>
</feature>
<dbReference type="InterPro" id="IPR050963">
    <property type="entry name" value="Sirohydro_Cobaltochel/CbiX"/>
</dbReference>
<dbReference type="Proteomes" id="UP000318017">
    <property type="component" value="Chromosome"/>
</dbReference>
<dbReference type="AlphaFoldDB" id="A0A518G9Z1"/>
<keyword evidence="2 4" id="KW-0456">Lyase</keyword>
<keyword evidence="5" id="KW-1185">Reference proteome</keyword>
<dbReference type="SUPFAM" id="SSF53800">
    <property type="entry name" value="Chelatase"/>
    <property type="match status" value="2"/>
</dbReference>
<evidence type="ECO:0000313" key="5">
    <source>
        <dbReference type="Proteomes" id="UP000318017"/>
    </source>
</evidence>
<dbReference type="PANTHER" id="PTHR33542:SF3">
    <property type="entry name" value="SIROHYDROCHLORIN FERROCHELATASE, CHLOROPLASTIC"/>
    <property type="match status" value="1"/>
</dbReference>
<dbReference type="Pfam" id="PF01903">
    <property type="entry name" value="CbiX"/>
    <property type="match status" value="2"/>
</dbReference>
<dbReference type="OrthoDB" id="9797895at2"/>
<dbReference type="EMBL" id="CP036298">
    <property type="protein sequence ID" value="QDV25415.1"/>
    <property type="molecule type" value="Genomic_DNA"/>
</dbReference>
<keyword evidence="1" id="KW-0479">Metal-binding</keyword>
<evidence type="ECO:0000256" key="3">
    <source>
        <dbReference type="SAM" id="MobiDB-lite"/>
    </source>
</evidence>
<dbReference type="PANTHER" id="PTHR33542">
    <property type="entry name" value="SIROHYDROCHLORIN FERROCHELATASE, CHLOROPLASTIC"/>
    <property type="match status" value="1"/>
</dbReference>
<proteinExistence type="predicted"/>
<sequence>MLTSEGLDLPYKCTDSNAQTGYLLVGHGTRNPDGAAQMKRVYEQFAQLAPDLMAEYGFLELAQPDIPTAIQKLAQRGARQLVTIPLLLFTAGHAQQDIPQAVEHSASNCGMEILRQTPALECARPILELSAKRFRQAVCLPHRPCGNRQRSPSNSTENQAPPSRTNCNFTQQGPPPLSVLCGFHTPSGDCAASHVDLMCPQRPAGEVDEACVAACGQIHCGRVGLLMVGRGSSSPPATAMMHQFTEQRVQLTRVAWRQTAFIHAQSPNVEQGLDALEAEQAPIAVVQPHLLFEGELMGRLRQQVALRQARNPQQKWLLTATLGTDNALAAALESVARQANCAGG</sequence>
<evidence type="ECO:0000256" key="2">
    <source>
        <dbReference type="ARBA" id="ARBA00023239"/>
    </source>
</evidence>
<dbReference type="EC" id="4.99.1.3" evidence="4"/>
<protein>
    <submittedName>
        <fullName evidence="4">Sirohydrochlorin cobaltochelatase</fullName>
        <ecNumber evidence="4">4.99.1.3</ecNumber>
    </submittedName>
</protein>
<dbReference type="InterPro" id="IPR002762">
    <property type="entry name" value="CbiX-like"/>
</dbReference>
<accession>A0A518G9Z1</accession>
<evidence type="ECO:0000313" key="4">
    <source>
        <dbReference type="EMBL" id="QDV25415.1"/>
    </source>
</evidence>
<dbReference type="Gene3D" id="3.40.50.1400">
    <property type="match status" value="2"/>
</dbReference>
<dbReference type="GO" id="GO:0046872">
    <property type="term" value="F:metal ion binding"/>
    <property type="evidence" value="ECO:0007669"/>
    <property type="project" value="UniProtKB-KW"/>
</dbReference>
<organism evidence="4 5">
    <name type="scientific">Aureliella helgolandensis</name>
    <dbReference type="NCBI Taxonomy" id="2527968"/>
    <lineage>
        <taxon>Bacteria</taxon>
        <taxon>Pseudomonadati</taxon>
        <taxon>Planctomycetota</taxon>
        <taxon>Planctomycetia</taxon>
        <taxon>Pirellulales</taxon>
        <taxon>Pirellulaceae</taxon>
        <taxon>Aureliella</taxon>
    </lineage>
</organism>
<name>A0A518G9Z1_9BACT</name>
<feature type="region of interest" description="Disordered" evidence="3">
    <location>
        <begin position="145"/>
        <end position="169"/>
    </location>
</feature>
<reference evidence="4 5" key="1">
    <citation type="submission" date="2019-02" db="EMBL/GenBank/DDBJ databases">
        <title>Deep-cultivation of Planctomycetes and their phenomic and genomic characterization uncovers novel biology.</title>
        <authorList>
            <person name="Wiegand S."/>
            <person name="Jogler M."/>
            <person name="Boedeker C."/>
            <person name="Pinto D."/>
            <person name="Vollmers J."/>
            <person name="Rivas-Marin E."/>
            <person name="Kohn T."/>
            <person name="Peeters S.H."/>
            <person name="Heuer A."/>
            <person name="Rast P."/>
            <person name="Oberbeckmann S."/>
            <person name="Bunk B."/>
            <person name="Jeske O."/>
            <person name="Meyerdierks A."/>
            <person name="Storesund J.E."/>
            <person name="Kallscheuer N."/>
            <person name="Luecker S."/>
            <person name="Lage O.M."/>
            <person name="Pohl T."/>
            <person name="Merkel B.J."/>
            <person name="Hornburger P."/>
            <person name="Mueller R.-W."/>
            <person name="Bruemmer F."/>
            <person name="Labrenz M."/>
            <person name="Spormann A.M."/>
            <person name="Op den Camp H."/>
            <person name="Overmann J."/>
            <person name="Amann R."/>
            <person name="Jetten M.S.M."/>
            <person name="Mascher T."/>
            <person name="Medema M.H."/>
            <person name="Devos D.P."/>
            <person name="Kaster A.-K."/>
            <person name="Ovreas L."/>
            <person name="Rohde M."/>
            <person name="Galperin M.Y."/>
            <person name="Jogler C."/>
        </authorList>
    </citation>
    <scope>NUCLEOTIDE SEQUENCE [LARGE SCALE GENOMIC DNA]</scope>
    <source>
        <strain evidence="4 5">Q31a</strain>
    </source>
</reference>
<evidence type="ECO:0000256" key="1">
    <source>
        <dbReference type="ARBA" id="ARBA00022723"/>
    </source>
</evidence>
<dbReference type="KEGG" id="ahel:Q31a_37410"/>
<dbReference type="RefSeq" id="WP_145080453.1">
    <property type="nucleotide sequence ID" value="NZ_CP036298.1"/>
</dbReference>
<dbReference type="GO" id="GO:0016852">
    <property type="term" value="F:sirohydrochlorin cobaltochelatase activity"/>
    <property type="evidence" value="ECO:0007669"/>
    <property type="project" value="UniProtKB-EC"/>
</dbReference>
<gene>
    <name evidence="4" type="primary">cbiX</name>
    <name evidence="4" type="ORF">Q31a_37410</name>
</gene>